<dbReference type="Pfam" id="PF00163">
    <property type="entry name" value="Ribosomal_S4"/>
    <property type="match status" value="1"/>
</dbReference>
<dbReference type="GO" id="GO:0019843">
    <property type="term" value="F:rRNA binding"/>
    <property type="evidence" value="ECO:0007669"/>
    <property type="project" value="UniProtKB-UniRule"/>
</dbReference>
<keyword evidence="3 7" id="KW-0694">RNA-binding</keyword>
<dbReference type="PANTHER" id="PTHR11831:SF4">
    <property type="entry name" value="SMALL RIBOSOMAL SUBUNIT PROTEIN US4M"/>
    <property type="match status" value="1"/>
</dbReference>
<keyword evidence="5 7" id="KW-0687">Ribonucleoprotein</keyword>
<comment type="subunit">
    <text evidence="7">Part of the 30S ribosomal subunit. Contacts protein S5. The interaction surface between S4 and S5 is involved in control of translational fidelity.</text>
</comment>
<dbReference type="SMART" id="SM00363">
    <property type="entry name" value="S4"/>
    <property type="match status" value="1"/>
</dbReference>
<dbReference type="PANTHER" id="PTHR11831">
    <property type="entry name" value="30S 40S RIBOSOMAL PROTEIN"/>
    <property type="match status" value="1"/>
</dbReference>
<name>A0A832R8U9_9BACT</name>
<dbReference type="PROSITE" id="PS50889">
    <property type="entry name" value="S4"/>
    <property type="match status" value="1"/>
</dbReference>
<dbReference type="AlphaFoldDB" id="A0A832R8U9"/>
<dbReference type="NCBIfam" id="TIGR01017">
    <property type="entry name" value="rpsD_bact"/>
    <property type="match status" value="1"/>
</dbReference>
<dbReference type="InterPro" id="IPR022801">
    <property type="entry name" value="Ribosomal_uS4"/>
</dbReference>
<comment type="similarity">
    <text evidence="1 7">Belongs to the universal ribosomal protein uS4 family.</text>
</comment>
<dbReference type="Gene3D" id="1.10.1050.10">
    <property type="entry name" value="Ribosomal Protein S4 Delta 41, Chain A, domain 1"/>
    <property type="match status" value="1"/>
</dbReference>
<dbReference type="SMART" id="SM01390">
    <property type="entry name" value="Ribosomal_S4"/>
    <property type="match status" value="1"/>
</dbReference>
<dbReference type="GO" id="GO:0042274">
    <property type="term" value="P:ribosomal small subunit biogenesis"/>
    <property type="evidence" value="ECO:0007669"/>
    <property type="project" value="TreeGrafter"/>
</dbReference>
<evidence type="ECO:0000256" key="3">
    <source>
        <dbReference type="ARBA" id="ARBA00022884"/>
    </source>
</evidence>
<dbReference type="CDD" id="cd00165">
    <property type="entry name" value="S4"/>
    <property type="match status" value="1"/>
</dbReference>
<gene>
    <name evidence="7 10" type="primary">rpsD</name>
    <name evidence="10" type="ORF">GX533_03720</name>
</gene>
<sequence length="203" mass="23159">MGRYTGPKERLSRREGVELFLKGARSFSEKAGLKRKPFPPGQHGGKRRARLSGYGLQLREKQKVKRIYGLREKNMVNVYKESDRRSKNNNTDKGLELLRLLELRLDNVLYLAGLAPSRAAARQYVTHGHVKLNGKKKTIPSFEVAEGDTIELKKAILAPSEKLITTPDWIETKGESCRVARLPIRDDIDEGIKENLIIEFYSR</sequence>
<evidence type="ECO:0000259" key="9">
    <source>
        <dbReference type="SMART" id="SM01390"/>
    </source>
</evidence>
<evidence type="ECO:0000256" key="5">
    <source>
        <dbReference type="ARBA" id="ARBA00023274"/>
    </source>
</evidence>
<comment type="caution">
    <text evidence="10">The sequence shown here is derived from an EMBL/GenBank/DDBJ whole genome shotgun (WGS) entry which is preliminary data.</text>
</comment>
<comment type="function">
    <text evidence="7">With S5 and S12 plays an important role in translational accuracy.</text>
</comment>
<evidence type="ECO:0000313" key="10">
    <source>
        <dbReference type="EMBL" id="HHX99751.1"/>
    </source>
</evidence>
<dbReference type="Proteomes" id="UP000576550">
    <property type="component" value="Unassembled WGS sequence"/>
</dbReference>
<accession>A0A832R8U9</accession>
<keyword evidence="2 7" id="KW-0699">rRNA-binding</keyword>
<evidence type="ECO:0000256" key="6">
    <source>
        <dbReference type="ARBA" id="ARBA00035254"/>
    </source>
</evidence>
<comment type="function">
    <text evidence="7">One of the primary rRNA binding proteins, it binds directly to 16S rRNA where it nucleates assembly of the body of the 30S subunit.</text>
</comment>
<dbReference type="GO" id="GO:0015935">
    <property type="term" value="C:small ribosomal subunit"/>
    <property type="evidence" value="ECO:0007669"/>
    <property type="project" value="InterPro"/>
</dbReference>
<protein>
    <recommendedName>
        <fullName evidence="6 7">Small ribosomal subunit protein uS4</fullName>
    </recommendedName>
</protein>
<evidence type="ECO:0000256" key="7">
    <source>
        <dbReference type="HAMAP-Rule" id="MF_01306"/>
    </source>
</evidence>
<evidence type="ECO:0000256" key="2">
    <source>
        <dbReference type="ARBA" id="ARBA00022730"/>
    </source>
</evidence>
<evidence type="ECO:0000313" key="11">
    <source>
        <dbReference type="Proteomes" id="UP000576550"/>
    </source>
</evidence>
<dbReference type="GO" id="GO:0006412">
    <property type="term" value="P:translation"/>
    <property type="evidence" value="ECO:0007669"/>
    <property type="project" value="UniProtKB-UniRule"/>
</dbReference>
<evidence type="ECO:0000256" key="1">
    <source>
        <dbReference type="ARBA" id="ARBA00007465"/>
    </source>
</evidence>
<dbReference type="HAMAP" id="MF_01306_B">
    <property type="entry name" value="Ribosomal_uS4_B"/>
    <property type="match status" value="1"/>
</dbReference>
<dbReference type="GO" id="GO:0003735">
    <property type="term" value="F:structural constituent of ribosome"/>
    <property type="evidence" value="ECO:0007669"/>
    <property type="project" value="InterPro"/>
</dbReference>
<dbReference type="Pfam" id="PF01479">
    <property type="entry name" value="S4"/>
    <property type="match status" value="1"/>
</dbReference>
<keyword evidence="4 7" id="KW-0689">Ribosomal protein</keyword>
<feature type="domain" description="Small ribosomal subunit protein uS4 N-terminal" evidence="9">
    <location>
        <begin position="3"/>
        <end position="102"/>
    </location>
</feature>
<reference evidence="10 11" key="1">
    <citation type="journal article" date="2020" name="Biotechnol. Biofuels">
        <title>New insights from the biogas microbiome by comprehensive genome-resolved metagenomics of nearly 1600 species originating from multiple anaerobic digesters.</title>
        <authorList>
            <person name="Campanaro S."/>
            <person name="Treu L."/>
            <person name="Rodriguez-R L.M."/>
            <person name="Kovalovszki A."/>
            <person name="Ziels R.M."/>
            <person name="Maus I."/>
            <person name="Zhu X."/>
            <person name="Kougias P.G."/>
            <person name="Basile A."/>
            <person name="Luo G."/>
            <person name="Schluter A."/>
            <person name="Konstantinidis K.T."/>
            <person name="Angelidaki I."/>
        </authorList>
    </citation>
    <scope>NUCLEOTIDE SEQUENCE [LARGE SCALE GENOMIC DNA]</scope>
    <source>
        <strain evidence="10">AS05jafATM_89</strain>
    </source>
</reference>
<dbReference type="InterPro" id="IPR001912">
    <property type="entry name" value="Ribosomal_uS4_N"/>
</dbReference>
<organism evidence="10 11">
    <name type="scientific">Candidatus Dojkabacteria bacterium</name>
    <dbReference type="NCBI Taxonomy" id="2099670"/>
    <lineage>
        <taxon>Bacteria</taxon>
        <taxon>Candidatus Dojkabacteria</taxon>
    </lineage>
</organism>
<dbReference type="NCBIfam" id="NF003717">
    <property type="entry name" value="PRK05327.1"/>
    <property type="match status" value="1"/>
</dbReference>
<evidence type="ECO:0000256" key="4">
    <source>
        <dbReference type="ARBA" id="ARBA00022980"/>
    </source>
</evidence>
<dbReference type="InterPro" id="IPR002942">
    <property type="entry name" value="S4_RNA-bd"/>
</dbReference>
<dbReference type="SUPFAM" id="SSF55174">
    <property type="entry name" value="Alpha-L RNA-binding motif"/>
    <property type="match status" value="1"/>
</dbReference>
<dbReference type="InterPro" id="IPR005709">
    <property type="entry name" value="Ribosomal_uS4_bac-type"/>
</dbReference>
<evidence type="ECO:0000259" key="8">
    <source>
        <dbReference type="SMART" id="SM00363"/>
    </source>
</evidence>
<dbReference type="Gene3D" id="3.10.290.10">
    <property type="entry name" value="RNA-binding S4 domain"/>
    <property type="match status" value="1"/>
</dbReference>
<proteinExistence type="inferred from homology"/>
<dbReference type="InterPro" id="IPR036986">
    <property type="entry name" value="S4_RNA-bd_sf"/>
</dbReference>
<dbReference type="EMBL" id="DUTP01000006">
    <property type="protein sequence ID" value="HHX99751.1"/>
    <property type="molecule type" value="Genomic_DNA"/>
</dbReference>
<feature type="domain" description="RNA-binding S4" evidence="8">
    <location>
        <begin position="103"/>
        <end position="161"/>
    </location>
</feature>